<evidence type="ECO:0000259" key="2">
    <source>
        <dbReference type="SMART" id="SM00829"/>
    </source>
</evidence>
<dbReference type="Pfam" id="PF16884">
    <property type="entry name" value="ADH_N_2"/>
    <property type="match status" value="1"/>
</dbReference>
<reference evidence="4" key="1">
    <citation type="submission" date="2019-01" db="EMBL/GenBank/DDBJ databases">
        <title>Genomic analysis of Salicibibacter sp. NKC3-5.</title>
        <authorList>
            <person name="Oh Y.J."/>
        </authorList>
    </citation>
    <scope>NUCLEOTIDE SEQUENCE [LARGE SCALE GENOMIC DNA]</scope>
    <source>
        <strain evidence="4">NKC3-5</strain>
    </source>
</reference>
<dbReference type="CDD" id="cd05288">
    <property type="entry name" value="PGDH"/>
    <property type="match status" value="1"/>
</dbReference>
<dbReference type="FunFam" id="3.40.50.720:FF:000121">
    <property type="entry name" value="Prostaglandin reductase 2"/>
    <property type="match status" value="1"/>
</dbReference>
<dbReference type="SUPFAM" id="SSF51735">
    <property type="entry name" value="NAD(P)-binding Rossmann-fold domains"/>
    <property type="match status" value="1"/>
</dbReference>
<dbReference type="Proteomes" id="UP000319756">
    <property type="component" value="Chromosome"/>
</dbReference>
<dbReference type="InterPro" id="IPR045010">
    <property type="entry name" value="MDR_fam"/>
</dbReference>
<dbReference type="GO" id="GO:0016628">
    <property type="term" value="F:oxidoreductase activity, acting on the CH-CH group of donors, NAD or NADP as acceptor"/>
    <property type="evidence" value="ECO:0007669"/>
    <property type="project" value="InterPro"/>
</dbReference>
<evidence type="ECO:0000313" key="3">
    <source>
        <dbReference type="EMBL" id="QDI92275.1"/>
    </source>
</evidence>
<accession>A0A514LL61</accession>
<name>A0A514LL61_9BACI</name>
<keyword evidence="4" id="KW-1185">Reference proteome</keyword>
<dbReference type="Pfam" id="PF00107">
    <property type="entry name" value="ADH_zinc_N"/>
    <property type="match status" value="1"/>
</dbReference>
<dbReference type="RefSeq" id="WP_142090785.1">
    <property type="nucleotide sequence ID" value="NZ_CP035485.1"/>
</dbReference>
<gene>
    <name evidence="3" type="ORF">EPH95_14645</name>
</gene>
<evidence type="ECO:0000313" key="4">
    <source>
        <dbReference type="Proteomes" id="UP000319756"/>
    </source>
</evidence>
<dbReference type="InterPro" id="IPR013149">
    <property type="entry name" value="ADH-like_C"/>
</dbReference>
<dbReference type="EMBL" id="CP035485">
    <property type="protein sequence ID" value="QDI92275.1"/>
    <property type="molecule type" value="Genomic_DNA"/>
</dbReference>
<dbReference type="InterPro" id="IPR036291">
    <property type="entry name" value="NAD(P)-bd_dom_sf"/>
</dbReference>
<sequence length="336" mass="36545">MRQIKLKERPDGMPSAKTFQYENVDVPSRNRDEVLLKTLYLSVDPYMRGRMSTGPSYAAPFKVGEPLNGGIVAQVMESETEELKEGDIVTGALPWQEYIVADPNQLRRPEVHGAPVSSALGVLGMPGLTAYFGMYHIGEPKEGETVVVSAAAGAVGSIAGQLAKKRGARVVGIVGSQSKGDYIVNKLGFDEAVNYKEENVSEALKTKCPDGIDVYFENVGGEISDAVWPLLNTFARVPLCGAIAAYNLSAGESDIGLRVQMPFIKSRVKMQGFIVGDFSEHFREAYEVLSPLVKNGELHFEETIHEGFDKVPDAFLGLFSGENVGKQLVKVVEPEQ</sequence>
<dbReference type="InterPro" id="IPR041694">
    <property type="entry name" value="ADH_N_2"/>
</dbReference>
<dbReference type="OrthoDB" id="9805663at2"/>
<keyword evidence="1" id="KW-0560">Oxidoreductase</keyword>
<dbReference type="Gene3D" id="3.90.180.10">
    <property type="entry name" value="Medium-chain alcohol dehydrogenases, catalytic domain"/>
    <property type="match status" value="1"/>
</dbReference>
<dbReference type="PANTHER" id="PTHR43205:SF7">
    <property type="entry name" value="PROSTAGLANDIN REDUCTASE 1"/>
    <property type="match status" value="1"/>
</dbReference>
<dbReference type="AlphaFoldDB" id="A0A514LL61"/>
<dbReference type="InterPro" id="IPR020843">
    <property type="entry name" value="ER"/>
</dbReference>
<dbReference type="InterPro" id="IPR011032">
    <property type="entry name" value="GroES-like_sf"/>
</dbReference>
<dbReference type="KEGG" id="sale:EPH95_14645"/>
<proteinExistence type="predicted"/>
<dbReference type="SUPFAM" id="SSF50129">
    <property type="entry name" value="GroES-like"/>
    <property type="match status" value="1"/>
</dbReference>
<protein>
    <submittedName>
        <fullName evidence="3">NADP-dependent oxidoreductase</fullName>
    </submittedName>
</protein>
<dbReference type="SMART" id="SM00829">
    <property type="entry name" value="PKS_ER"/>
    <property type="match status" value="1"/>
</dbReference>
<dbReference type="PANTHER" id="PTHR43205">
    <property type="entry name" value="PROSTAGLANDIN REDUCTASE"/>
    <property type="match status" value="1"/>
</dbReference>
<dbReference type="Gene3D" id="3.40.50.720">
    <property type="entry name" value="NAD(P)-binding Rossmann-like Domain"/>
    <property type="match status" value="1"/>
</dbReference>
<feature type="domain" description="Enoyl reductase (ER)" evidence="2">
    <location>
        <begin position="15"/>
        <end position="329"/>
    </location>
</feature>
<organism evidence="3 4">
    <name type="scientific">Salicibibacter halophilus</name>
    <dbReference type="NCBI Taxonomy" id="2502791"/>
    <lineage>
        <taxon>Bacteria</taxon>
        <taxon>Bacillati</taxon>
        <taxon>Bacillota</taxon>
        <taxon>Bacilli</taxon>
        <taxon>Bacillales</taxon>
        <taxon>Bacillaceae</taxon>
        <taxon>Salicibibacter</taxon>
    </lineage>
</organism>
<evidence type="ECO:0000256" key="1">
    <source>
        <dbReference type="ARBA" id="ARBA00023002"/>
    </source>
</evidence>